<feature type="signal peptide" evidence="1">
    <location>
        <begin position="1"/>
        <end position="20"/>
    </location>
</feature>
<feature type="chain" id="PRO_5045435808" evidence="1">
    <location>
        <begin position="21"/>
        <end position="164"/>
    </location>
</feature>
<dbReference type="EMBL" id="BMDW01000025">
    <property type="protein sequence ID" value="GGA59153.1"/>
    <property type="molecule type" value="Genomic_DNA"/>
</dbReference>
<dbReference type="Gene3D" id="2.30.110.20">
    <property type="entry name" value="Hcp1-like"/>
    <property type="match status" value="1"/>
</dbReference>
<proteinExistence type="predicted"/>
<gene>
    <name evidence="2" type="ORF">GCM10011395_31800</name>
</gene>
<accession>A0ABQ1H6L5</accession>
<dbReference type="RefSeq" id="WP_188449236.1">
    <property type="nucleotide sequence ID" value="NZ_BMDW01000025.1"/>
</dbReference>
<evidence type="ECO:0000313" key="3">
    <source>
        <dbReference type="Proteomes" id="UP000618591"/>
    </source>
</evidence>
<evidence type="ECO:0000313" key="2">
    <source>
        <dbReference type="EMBL" id="GGA59153.1"/>
    </source>
</evidence>
<organism evidence="2 3">
    <name type="scientific">Sphingomonas psychrolutea</name>
    <dbReference type="NCBI Taxonomy" id="1259676"/>
    <lineage>
        <taxon>Bacteria</taxon>
        <taxon>Pseudomonadati</taxon>
        <taxon>Pseudomonadota</taxon>
        <taxon>Alphaproteobacteria</taxon>
        <taxon>Sphingomonadales</taxon>
        <taxon>Sphingomonadaceae</taxon>
        <taxon>Sphingomonas</taxon>
    </lineage>
</organism>
<evidence type="ECO:0000256" key="1">
    <source>
        <dbReference type="SAM" id="SignalP"/>
    </source>
</evidence>
<comment type="caution">
    <text evidence="2">The sequence shown here is derived from an EMBL/GenBank/DDBJ whole genome shotgun (WGS) entry which is preliminary data.</text>
</comment>
<dbReference type="InterPro" id="IPR036624">
    <property type="entry name" value="Hcp1-lik_sf"/>
</dbReference>
<dbReference type="Proteomes" id="UP000618591">
    <property type="component" value="Unassembled WGS sequence"/>
</dbReference>
<keyword evidence="3" id="KW-1185">Reference proteome</keyword>
<keyword evidence="1" id="KW-0732">Signal</keyword>
<sequence length="164" mass="16820">MMIDAIVALAVLAAPQISTARSVGAGGGPNVRFTATGTFSDGQMRGMDGYIDRDSDNDGTPDQVMLRVTCAGGAVVSAIVSPRDSASGLPTGKRMHKPFVITKELDRVGGTMANDDWATRVQGKPQVASWDLATMKGGRQASAPAVSERVLAPADVSAVVCAGS</sequence>
<reference evidence="3" key="1">
    <citation type="journal article" date="2019" name="Int. J. Syst. Evol. Microbiol.">
        <title>The Global Catalogue of Microorganisms (GCM) 10K type strain sequencing project: providing services to taxonomists for standard genome sequencing and annotation.</title>
        <authorList>
            <consortium name="The Broad Institute Genomics Platform"/>
            <consortium name="The Broad Institute Genome Sequencing Center for Infectious Disease"/>
            <person name="Wu L."/>
            <person name="Ma J."/>
        </authorList>
    </citation>
    <scope>NUCLEOTIDE SEQUENCE [LARGE SCALE GENOMIC DNA]</scope>
    <source>
        <strain evidence="3">CGMCC 1.10106</strain>
    </source>
</reference>
<name>A0ABQ1H6L5_9SPHN</name>
<protein>
    <submittedName>
        <fullName evidence="2">Uncharacterized protein</fullName>
    </submittedName>
</protein>